<dbReference type="InterPro" id="IPR001482">
    <property type="entry name" value="T2SS/T4SS_dom"/>
</dbReference>
<evidence type="ECO:0000313" key="4">
    <source>
        <dbReference type="EMBL" id="SMC05582.1"/>
    </source>
</evidence>
<reference evidence="5" key="1">
    <citation type="submission" date="2017-04" db="EMBL/GenBank/DDBJ databases">
        <authorList>
            <person name="Varghese N."/>
            <person name="Submissions S."/>
        </authorList>
    </citation>
    <scope>NUCLEOTIDE SEQUENCE [LARGE SCALE GENOMIC DNA]</scope>
    <source>
        <strain evidence="5">DSM 9293</strain>
    </source>
</reference>
<comment type="similarity">
    <text evidence="1">Belongs to the GSP E family.</text>
</comment>
<evidence type="ECO:0000259" key="3">
    <source>
        <dbReference type="Pfam" id="PF00437"/>
    </source>
</evidence>
<dbReference type="GO" id="GO:0016887">
    <property type="term" value="F:ATP hydrolysis activity"/>
    <property type="evidence" value="ECO:0007669"/>
    <property type="project" value="InterPro"/>
</dbReference>
<dbReference type="EMBL" id="FWWY01000001">
    <property type="protein sequence ID" value="SMC05582.1"/>
    <property type="molecule type" value="Genomic_DNA"/>
</dbReference>
<dbReference type="OrthoDB" id="9810761at2"/>
<evidence type="ECO:0000256" key="2">
    <source>
        <dbReference type="SAM" id="MobiDB-lite"/>
    </source>
</evidence>
<dbReference type="PANTHER" id="PTHR30486:SF6">
    <property type="entry name" value="TYPE IV PILUS RETRACTATION ATPASE PILT"/>
    <property type="match status" value="1"/>
</dbReference>
<evidence type="ECO:0000313" key="5">
    <source>
        <dbReference type="Proteomes" id="UP000192660"/>
    </source>
</evidence>
<proteinExistence type="inferred from homology"/>
<dbReference type="AlphaFoldDB" id="A0A1W1WHC2"/>
<dbReference type="STRING" id="28034.BFX07_08610"/>
<dbReference type="Gene3D" id="3.40.50.300">
    <property type="entry name" value="P-loop containing nucleotide triphosphate hydrolases"/>
    <property type="match status" value="1"/>
</dbReference>
<feature type="domain" description="Bacterial type II secretion system protein E" evidence="3">
    <location>
        <begin position="93"/>
        <end position="360"/>
    </location>
</feature>
<dbReference type="SUPFAM" id="SSF52540">
    <property type="entry name" value="P-loop containing nucleoside triphosphate hydrolases"/>
    <property type="match status" value="1"/>
</dbReference>
<dbReference type="InterPro" id="IPR050921">
    <property type="entry name" value="T4SS_GSP_E_ATPase"/>
</dbReference>
<protein>
    <submittedName>
        <fullName evidence="4">Pilus assembly protein CpaF</fullName>
    </submittedName>
</protein>
<accession>A0A1W1WHC2</accession>
<keyword evidence="5" id="KW-1185">Reference proteome</keyword>
<feature type="region of interest" description="Disordered" evidence="2">
    <location>
        <begin position="1"/>
        <end position="22"/>
    </location>
</feature>
<evidence type="ECO:0000256" key="1">
    <source>
        <dbReference type="ARBA" id="ARBA00006611"/>
    </source>
</evidence>
<dbReference type="Pfam" id="PF00437">
    <property type="entry name" value="T2SSE"/>
    <property type="match status" value="1"/>
</dbReference>
<sequence length="405" mass="46089">MNQYSWKPDDATRSSSTIWETRAQEESTSMGVRVDRWQQAIQSQYPELLRHLVWDRERLRKLEEAINQVISEEGLDIASMTLYRRSLLNRLTGLGPLDALLTDDRVTEIMVNGPEEIFCERAGHIDQVDQKFLSQEDVTLLAQRLASRAGRVLNTETSVCDAQLVDGSRIHCVLPPISEQAAITIRRARHKPFTLDDYLLGGTLTAEIWEELVTFIRERRNIVVAGGAGSGKTSLLRLLTAVVDDRERLITIEDVRELNLHHANTVSLEAHRNYSIHDLMINALRMRPDRIIVGEVRGEEAMELIEAMSTGHPGSLSTVHSQSGGVATIFRLARMCSRRQLGIPFDQLVQQIRETLDVIIYVRRYPDGVRRVESIQQPLQDTMNIIWQYQQEPHPGFVKVGTFHA</sequence>
<dbReference type="RefSeq" id="WP_084661629.1">
    <property type="nucleotide sequence ID" value="NZ_FWWY01000001.1"/>
</dbReference>
<dbReference type="PANTHER" id="PTHR30486">
    <property type="entry name" value="TWITCHING MOTILITY PROTEIN PILT"/>
    <property type="match status" value="1"/>
</dbReference>
<dbReference type="Gene3D" id="3.30.450.380">
    <property type="match status" value="1"/>
</dbReference>
<dbReference type="CDD" id="cd01130">
    <property type="entry name" value="VirB11-like_ATPase"/>
    <property type="match status" value="1"/>
</dbReference>
<gene>
    <name evidence="4" type="ORF">SAMN00768000_2324</name>
</gene>
<dbReference type="Proteomes" id="UP000192660">
    <property type="component" value="Unassembled WGS sequence"/>
</dbReference>
<dbReference type="InterPro" id="IPR027417">
    <property type="entry name" value="P-loop_NTPase"/>
</dbReference>
<name>A0A1W1WHC2_SULTA</name>
<organism evidence="4 5">
    <name type="scientific">Sulfobacillus thermosulfidooxidans (strain DSM 9293 / VKM B-1269 / AT-1)</name>
    <dbReference type="NCBI Taxonomy" id="929705"/>
    <lineage>
        <taxon>Bacteria</taxon>
        <taxon>Bacillati</taxon>
        <taxon>Bacillota</taxon>
        <taxon>Clostridia</taxon>
        <taxon>Eubacteriales</taxon>
        <taxon>Clostridiales Family XVII. Incertae Sedis</taxon>
        <taxon>Sulfobacillus</taxon>
    </lineage>
</organism>